<dbReference type="EMBL" id="FQWS01000002">
    <property type="protein sequence ID" value="SHH36569.1"/>
    <property type="molecule type" value="Genomic_DNA"/>
</dbReference>
<keyword evidence="5" id="KW-1185">Reference proteome</keyword>
<gene>
    <name evidence="4" type="ORF">SAMN05444148_1839</name>
</gene>
<dbReference type="SUPFAM" id="SSF49265">
    <property type="entry name" value="Fibronectin type III"/>
    <property type="match status" value="1"/>
</dbReference>
<dbReference type="NCBIfam" id="NF038128">
    <property type="entry name" value="choice_anch_J"/>
    <property type="match status" value="1"/>
</dbReference>
<dbReference type="RefSeq" id="WP_073085724.1">
    <property type="nucleotide sequence ID" value="NZ_FQWS01000002.1"/>
</dbReference>
<organism evidence="4 5">
    <name type="scientific">Winogradskyella jejuensis</name>
    <dbReference type="NCBI Taxonomy" id="1089305"/>
    <lineage>
        <taxon>Bacteria</taxon>
        <taxon>Pseudomonadati</taxon>
        <taxon>Bacteroidota</taxon>
        <taxon>Flavobacteriia</taxon>
        <taxon>Flavobacteriales</taxon>
        <taxon>Flavobacteriaceae</taxon>
        <taxon>Winogradskyella</taxon>
    </lineage>
</organism>
<protein>
    <submittedName>
        <fullName evidence="4">Por secretion system C-terminal sorting domain-containing protein</fullName>
    </submittedName>
</protein>
<dbReference type="PANTHER" id="PTHR46708">
    <property type="entry name" value="TENASCIN"/>
    <property type="match status" value="1"/>
</dbReference>
<keyword evidence="2" id="KW-0677">Repeat</keyword>
<sequence>MKTIILGILLLLVVTGLQSQTTIIEEGFESGIFPPTGWATFRGVDDVGPANDWTTSTDAYTGNLAAFSRYANSNIGVAEDWLVTPLIDLTNASNTVLSFFSKENFNTEYASRYDVRISTISQTTHADFSTIATYSDFTLDYEQIIINLSAYDGQQIYIAFVHIDEYQDDWLLDDISILSDSECQIGYSKPTYLSAGRLLGQSFTAECTGSLEYVQFNTPETGTVSSNTLNIFEGNGTSGNLIYTEVFPDINVTTINDDIRVYLVDELNVVEGHQYTFQFYVDNLLTEYSGSSTINPYPGGSSINSNGFPSPNLDRGFEVSIKGLLCFPPEDILVTSITDVTATILWTSPNSNADTFDVLLMASGDNPETETPLFSETTTGNATSIEFTSLILDTTYDVYVVSQCENSSSLYSPVISFTTNELPTPINDSLCDTIMITMNTNSSGGAYYNNYSSTEANELAGSCYADDVSNHSVWFSFVAPASGEVQINTRYPDGTLTDSQLLLYDVLDCTNLATATLLACDEDDDANIDENGAPQYNALIEYSGLTAGETYYISVDGYSGQTGSFDIGVFDRSTLSTNQIETNNVLKVYPNPTEDYINILNLNTQENYIIYDVLGKQVSSGQLLRQSQILVSHLDKGIYFLKLDNYETLRFIKN</sequence>
<dbReference type="PANTHER" id="PTHR46708:SF2">
    <property type="entry name" value="FIBRONECTIN TYPE-III DOMAIN-CONTAINING PROTEIN"/>
    <property type="match status" value="1"/>
</dbReference>
<accession>A0A1M5SDM0</accession>
<dbReference type="Pfam" id="PF18962">
    <property type="entry name" value="Por_Secre_tail"/>
    <property type="match status" value="1"/>
</dbReference>
<name>A0A1M5SDM0_9FLAO</name>
<dbReference type="STRING" id="1089305.SAMN05444148_1839"/>
<dbReference type="InterPro" id="IPR003961">
    <property type="entry name" value="FN3_dom"/>
</dbReference>
<evidence type="ECO:0000256" key="1">
    <source>
        <dbReference type="ARBA" id="ARBA00022729"/>
    </source>
</evidence>
<dbReference type="AlphaFoldDB" id="A0A1M5SDM0"/>
<dbReference type="OrthoDB" id="1401747at2"/>
<evidence type="ECO:0000256" key="2">
    <source>
        <dbReference type="ARBA" id="ARBA00022737"/>
    </source>
</evidence>
<dbReference type="InterPro" id="IPR013783">
    <property type="entry name" value="Ig-like_fold"/>
</dbReference>
<dbReference type="InterPro" id="IPR036116">
    <property type="entry name" value="FN3_sf"/>
</dbReference>
<dbReference type="CDD" id="cd00063">
    <property type="entry name" value="FN3"/>
    <property type="match status" value="1"/>
</dbReference>
<dbReference type="Gene3D" id="2.60.40.10">
    <property type="entry name" value="Immunoglobulins"/>
    <property type="match status" value="1"/>
</dbReference>
<keyword evidence="1" id="KW-0732">Signal</keyword>
<reference evidence="5" key="1">
    <citation type="submission" date="2016-11" db="EMBL/GenBank/DDBJ databases">
        <authorList>
            <person name="Varghese N."/>
            <person name="Submissions S."/>
        </authorList>
    </citation>
    <scope>NUCLEOTIDE SEQUENCE [LARGE SCALE GENOMIC DNA]</scope>
    <source>
        <strain evidence="5">DSM 25330</strain>
    </source>
</reference>
<dbReference type="NCBIfam" id="TIGR04183">
    <property type="entry name" value="Por_Secre_tail"/>
    <property type="match status" value="1"/>
</dbReference>
<dbReference type="Gene3D" id="2.60.120.200">
    <property type="match status" value="1"/>
</dbReference>
<dbReference type="Proteomes" id="UP000184522">
    <property type="component" value="Unassembled WGS sequence"/>
</dbReference>
<dbReference type="Gene3D" id="2.60.120.380">
    <property type="match status" value="1"/>
</dbReference>
<dbReference type="InterPro" id="IPR026444">
    <property type="entry name" value="Secre_tail"/>
</dbReference>
<dbReference type="InterPro" id="IPR050991">
    <property type="entry name" value="ECM_Regulatory_Proteins"/>
</dbReference>
<feature type="domain" description="Fibronectin type-III" evidence="3">
    <location>
        <begin position="328"/>
        <end position="422"/>
    </location>
</feature>
<evidence type="ECO:0000313" key="4">
    <source>
        <dbReference type="EMBL" id="SHH36569.1"/>
    </source>
</evidence>
<evidence type="ECO:0000313" key="5">
    <source>
        <dbReference type="Proteomes" id="UP000184522"/>
    </source>
</evidence>
<proteinExistence type="predicted"/>
<dbReference type="PROSITE" id="PS50853">
    <property type="entry name" value="FN3"/>
    <property type="match status" value="1"/>
</dbReference>
<dbReference type="Pfam" id="PF00041">
    <property type="entry name" value="fn3"/>
    <property type="match status" value="1"/>
</dbReference>
<evidence type="ECO:0000259" key="3">
    <source>
        <dbReference type="PROSITE" id="PS50853"/>
    </source>
</evidence>